<protein>
    <submittedName>
        <fullName evidence="1">Uncharacterized protein</fullName>
    </submittedName>
</protein>
<name>A0ABU7R7F5_9ACTN</name>
<evidence type="ECO:0000313" key="2">
    <source>
        <dbReference type="Proteomes" id="UP001332931"/>
    </source>
</evidence>
<proteinExistence type="predicted"/>
<comment type="caution">
    <text evidence="1">The sequence shown here is derived from an EMBL/GenBank/DDBJ whole genome shotgun (WGS) entry which is preliminary data.</text>
</comment>
<accession>A0ABU7R7F5</accession>
<dbReference type="RefSeq" id="WP_330957289.1">
    <property type="nucleotide sequence ID" value="NZ_JAZGJQ010000001.1"/>
</dbReference>
<gene>
    <name evidence="1" type="ORF">VXJ25_00720</name>
</gene>
<reference evidence="1 2" key="1">
    <citation type="submission" date="2024-01" db="EMBL/GenBank/DDBJ databases">
        <title>Description of Olsenella sp. nov., isolated from pig feces.</title>
        <authorList>
            <person name="Chang Y.-H."/>
        </authorList>
    </citation>
    <scope>NUCLEOTIDE SEQUENCE [LARGE SCALE GENOMIC DNA]</scope>
    <source>
        <strain evidence="1 2">YH-ols2223</strain>
    </source>
</reference>
<dbReference type="Proteomes" id="UP001332931">
    <property type="component" value="Unassembled WGS sequence"/>
</dbReference>
<sequence>MLQHDYILELIQEFARTVSAALARARELRDPAAVREVEGAIGGLLELDADTAMSLAPQSLVTMMTLAGTGDAVAGYVSYALEQLAGVMEEMGEDELAELRHEQADAVAEAFDVSKEEVPEELRVTME</sequence>
<dbReference type="EMBL" id="JAZGJQ010000001">
    <property type="protein sequence ID" value="MEE6146523.1"/>
    <property type="molecule type" value="Genomic_DNA"/>
</dbReference>
<organism evidence="1 2">
    <name type="scientific">Olsenella absiana</name>
    <dbReference type="NCBI Taxonomy" id="3115222"/>
    <lineage>
        <taxon>Bacteria</taxon>
        <taxon>Bacillati</taxon>
        <taxon>Actinomycetota</taxon>
        <taxon>Coriobacteriia</taxon>
        <taxon>Coriobacteriales</taxon>
        <taxon>Atopobiaceae</taxon>
        <taxon>Olsenella</taxon>
    </lineage>
</organism>
<keyword evidence="2" id="KW-1185">Reference proteome</keyword>
<evidence type="ECO:0000313" key="1">
    <source>
        <dbReference type="EMBL" id="MEE6146523.1"/>
    </source>
</evidence>